<dbReference type="RefSeq" id="WP_184364580.1">
    <property type="nucleotide sequence ID" value="NZ_BAAAKM010000147.1"/>
</dbReference>
<keyword evidence="4" id="KW-1185">Reference proteome</keyword>
<reference evidence="3 4" key="1">
    <citation type="submission" date="2020-08" db="EMBL/GenBank/DDBJ databases">
        <title>Sequencing the genomes of 1000 actinobacteria strains.</title>
        <authorList>
            <person name="Klenk H.-P."/>
        </authorList>
    </citation>
    <scope>NUCLEOTIDE SEQUENCE [LARGE SCALE GENOMIC DNA]</scope>
    <source>
        <strain evidence="3 4">DSM 44598</strain>
    </source>
</reference>
<evidence type="ECO:0000259" key="2">
    <source>
        <dbReference type="SMART" id="SM00943"/>
    </source>
</evidence>
<name>A0A840WGX3_9ACTN</name>
<dbReference type="SMART" id="SM00943">
    <property type="entry name" value="Prim-Pol"/>
    <property type="match status" value="1"/>
</dbReference>
<feature type="region of interest" description="Disordered" evidence="1">
    <location>
        <begin position="26"/>
        <end position="47"/>
    </location>
</feature>
<dbReference type="AlphaFoldDB" id="A0A840WGX3"/>
<dbReference type="Proteomes" id="UP000579647">
    <property type="component" value="Unassembled WGS sequence"/>
</dbReference>
<evidence type="ECO:0000313" key="3">
    <source>
        <dbReference type="EMBL" id="MBB5490967.1"/>
    </source>
</evidence>
<protein>
    <recommendedName>
        <fullName evidence="2">DNA primase/polymerase bifunctional N-terminal domain-containing protein</fullName>
    </recommendedName>
</protein>
<evidence type="ECO:0000256" key="1">
    <source>
        <dbReference type="SAM" id="MobiDB-lite"/>
    </source>
</evidence>
<gene>
    <name evidence="3" type="ORF">HNR07_002104</name>
</gene>
<accession>A0A840WGX3</accession>
<comment type="caution">
    <text evidence="3">The sequence shown here is derived from an EMBL/GenBank/DDBJ whole genome shotgun (WGS) entry which is preliminary data.</text>
</comment>
<sequence>MSINSVPRKQFDEYVATGWQPIGIAGKKPARSGLTGRTDNTTPDMPRKGENIALRLPKGVIGIDVDAYDGKVGGDTLARLERKLGPLPDTDRSGSREAPSGIYLFRVPDDFESVGELPGIELIQWFHRTVVVEPSQHEKTGNTYRWHPVNEEPMWKNGPESLPKLPDAWLEHLRKDRVNVAEKRTEGCEDAFLTEGLPCDEVTQVLDRYNARTDNGASRYGSMITGQYNLMKLGESGHQGVSSAMDTLEGLYLSQVEGERDASGEFNRGLNGLYLIADTPLTDGDPCDVNKLNLPASFWESRKSLKHIRDAAHSRVSSADAVLYTTLARMSAMVDHNTRIKTGVKSPASLNLFVAVVGQSGAGKSSSVSVGKKLMPTPLDLEGFRDGLPIGSGEGFSAAYWGVTYEDSHTEKKKDGTPVKVRVTKQVRHNCFFTLDEGRALNKMVERSGTTINPTLCSAFVGDLIGQSNATVETTRIVPDGSYSAGFVVGYQFDAAGVLLSEEESGLPQRFIWVSATDPSIPRERREYPGQLKGYKLRGDDVSVDGTHFEPIMSLPQDLQEMLYERFWELSTGEVEAPPELDSHEPLIRAKLSALLALLDGRGNVTHEDWELSEVMWQTSCAVRDNVVERNAESREEREEVSTRKAIERERRLQLARNQAEPTLKRASEAIGEKVHKSGRFTPGKLKNALSKGQVEVFKEAINLAIDEGWIVEDDGAYFPGPNKP</sequence>
<feature type="domain" description="DNA primase/polymerase bifunctional N-terminal" evidence="2">
    <location>
        <begin position="11"/>
        <end position="169"/>
    </location>
</feature>
<proteinExistence type="predicted"/>
<dbReference type="InterPro" id="IPR015330">
    <property type="entry name" value="DNA_primase/pol_bifunc_N"/>
</dbReference>
<dbReference type="EMBL" id="JACHDO010000001">
    <property type="protein sequence ID" value="MBB5490967.1"/>
    <property type="molecule type" value="Genomic_DNA"/>
</dbReference>
<organism evidence="3 4">
    <name type="scientific">Nocardiopsis metallicus</name>
    <dbReference type="NCBI Taxonomy" id="179819"/>
    <lineage>
        <taxon>Bacteria</taxon>
        <taxon>Bacillati</taxon>
        <taxon>Actinomycetota</taxon>
        <taxon>Actinomycetes</taxon>
        <taxon>Streptosporangiales</taxon>
        <taxon>Nocardiopsidaceae</taxon>
        <taxon>Nocardiopsis</taxon>
    </lineage>
</organism>
<evidence type="ECO:0000313" key="4">
    <source>
        <dbReference type="Proteomes" id="UP000579647"/>
    </source>
</evidence>
<dbReference type="Pfam" id="PF09250">
    <property type="entry name" value="Prim-Pol"/>
    <property type="match status" value="1"/>
</dbReference>